<dbReference type="PANTHER" id="PTHR24223:SF443">
    <property type="entry name" value="MULTIDRUG-RESISTANCE LIKE PROTEIN 1, ISOFORM I"/>
    <property type="match status" value="1"/>
</dbReference>
<name>A0A418AII2_9STRA</name>
<evidence type="ECO:0000256" key="10">
    <source>
        <dbReference type="SAM" id="Phobius"/>
    </source>
</evidence>
<dbReference type="InterPro" id="IPR011527">
    <property type="entry name" value="ABC1_TM_dom"/>
</dbReference>
<feature type="non-terminal residue" evidence="13">
    <location>
        <position position="683"/>
    </location>
</feature>
<feature type="region of interest" description="Disordered" evidence="9">
    <location>
        <begin position="217"/>
        <end position="259"/>
    </location>
</feature>
<reference evidence="13 14" key="1">
    <citation type="submission" date="2018-08" db="EMBL/GenBank/DDBJ databases">
        <title>Aphanomyces genome sequencing and annotation.</title>
        <authorList>
            <person name="Minardi D."/>
            <person name="Oidtmann B."/>
            <person name="Van Der Giezen M."/>
            <person name="Studholme D.J."/>
        </authorList>
    </citation>
    <scope>NUCLEOTIDE SEQUENCE [LARGE SCALE GENOMIC DNA]</scope>
    <source>
        <strain evidence="13 14">NJM0002</strain>
    </source>
</reference>
<sequence>MFSGAISIFYLWAAPLFVSMASFATFTVVLGLPLTASKVFTSLALFRLLQEPMRDIPDNITAVVEARVSLGRIQSFLTQADQPTRPEPWIQQMSVRDNILFGSPFDSRKYMRVVEACGLLPDFALMAFGDLTEVGSKGRNLSGGQKARISLARACYSDADIVILDAPLAAIDAVVQKEIMSKCVETLLKSKTVILVTHNGDIIGSPSVNRLIELDEGSMEHSHVSPSDASTMACESASAHASHGDGPERSRSRTGSFVSPRVMESRTKWTQHFELAMAEETTDEVREEGEVDTSVYTSFIAACGGTPTVVAICIIQTLWQAFQIASDVWLGQWTASSDAADNSTWYMGVYAAFCFSSVVMVLCRTVTIAASGLKASRVLFDKLTTSLLGTTMSFYDANPIGRVVNRYAQDIASIDTRLPYSYGGLTAMFFAVIGSLLTSLVVVRWFGLLFVPIMILYIRLSKMYLRPSRELSRLKNITNSPVLTFLDEIEHGFSLIRAFGAKHVQQAVERHAHHVNLNHQMWYAKVAVDMWFETCIQLQGTAIVMIVATGLVFFRSALSAGLVGLAFNYVLMADACIVDLVKTYSYLEVGMVSPERVLQYCDLEPEDPDAKAQAGMTLTDGAISFKQVQFRYKPTSEMVLRDLTCNIAGGEKIGIVGRTGAGKSSLTMVLFRMYPLVSGSIHI</sequence>
<dbReference type="GO" id="GO:0016020">
    <property type="term" value="C:membrane"/>
    <property type="evidence" value="ECO:0007669"/>
    <property type="project" value="UniProtKB-SubCell"/>
</dbReference>
<dbReference type="Gene3D" id="1.20.1560.10">
    <property type="entry name" value="ABC transporter type 1, transmembrane domain"/>
    <property type="match status" value="1"/>
</dbReference>
<keyword evidence="4" id="KW-0677">Repeat</keyword>
<dbReference type="CDD" id="cd18580">
    <property type="entry name" value="ABC_6TM_ABCC_D2"/>
    <property type="match status" value="1"/>
</dbReference>
<dbReference type="GO" id="GO:0016887">
    <property type="term" value="F:ATP hydrolysis activity"/>
    <property type="evidence" value="ECO:0007669"/>
    <property type="project" value="InterPro"/>
</dbReference>
<feature type="transmembrane region" description="Helical" evidence="10">
    <location>
        <begin position="420"/>
        <end position="437"/>
    </location>
</feature>
<evidence type="ECO:0000256" key="9">
    <source>
        <dbReference type="SAM" id="MobiDB-lite"/>
    </source>
</evidence>
<dbReference type="PANTHER" id="PTHR24223">
    <property type="entry name" value="ATP-BINDING CASSETTE SUB-FAMILY C"/>
    <property type="match status" value="1"/>
</dbReference>
<dbReference type="InterPro" id="IPR050173">
    <property type="entry name" value="ABC_transporter_C-like"/>
</dbReference>
<keyword evidence="2" id="KW-0813">Transport</keyword>
<dbReference type="GO" id="GO:0005524">
    <property type="term" value="F:ATP binding"/>
    <property type="evidence" value="ECO:0007669"/>
    <property type="project" value="UniProtKB-KW"/>
</dbReference>
<evidence type="ECO:0000256" key="4">
    <source>
        <dbReference type="ARBA" id="ARBA00022737"/>
    </source>
</evidence>
<dbReference type="PROSITE" id="PS50893">
    <property type="entry name" value="ABC_TRANSPORTER_2"/>
    <property type="match status" value="1"/>
</dbReference>
<organism evidence="13 14">
    <name type="scientific">Aphanomyces invadans</name>
    <dbReference type="NCBI Taxonomy" id="157072"/>
    <lineage>
        <taxon>Eukaryota</taxon>
        <taxon>Sar</taxon>
        <taxon>Stramenopiles</taxon>
        <taxon>Oomycota</taxon>
        <taxon>Saprolegniomycetes</taxon>
        <taxon>Saprolegniales</taxon>
        <taxon>Verrucalvaceae</taxon>
        <taxon>Aphanomyces</taxon>
    </lineage>
</organism>
<dbReference type="InterPro" id="IPR044726">
    <property type="entry name" value="ABCC_6TM_D2"/>
</dbReference>
<dbReference type="FunFam" id="1.20.1560.10:FF:000013">
    <property type="entry name" value="ABC transporter C family member 2"/>
    <property type="match status" value="1"/>
</dbReference>
<feature type="transmembrane region" description="Helical" evidence="10">
    <location>
        <begin position="345"/>
        <end position="367"/>
    </location>
</feature>
<keyword evidence="6" id="KW-0067">ATP-binding</keyword>
<comment type="caution">
    <text evidence="13">The sequence shown here is derived from an EMBL/GenBank/DDBJ whole genome shotgun (WGS) entry which is preliminary data.</text>
</comment>
<dbReference type="VEuPathDB" id="FungiDB:H310_09095"/>
<evidence type="ECO:0000313" key="14">
    <source>
        <dbReference type="Proteomes" id="UP000285060"/>
    </source>
</evidence>
<dbReference type="GO" id="GO:0140359">
    <property type="term" value="F:ABC-type transporter activity"/>
    <property type="evidence" value="ECO:0007669"/>
    <property type="project" value="InterPro"/>
</dbReference>
<dbReference type="AlphaFoldDB" id="A0A418AII2"/>
<dbReference type="PROSITE" id="PS50929">
    <property type="entry name" value="ABC_TM1F"/>
    <property type="match status" value="1"/>
</dbReference>
<evidence type="ECO:0000256" key="6">
    <source>
        <dbReference type="ARBA" id="ARBA00022840"/>
    </source>
</evidence>
<accession>A0A418AII2</accession>
<dbReference type="Gene3D" id="3.40.50.300">
    <property type="entry name" value="P-loop containing nucleotide triphosphate hydrolases"/>
    <property type="match status" value="2"/>
</dbReference>
<evidence type="ECO:0000259" key="12">
    <source>
        <dbReference type="PROSITE" id="PS50929"/>
    </source>
</evidence>
<evidence type="ECO:0000256" key="5">
    <source>
        <dbReference type="ARBA" id="ARBA00022741"/>
    </source>
</evidence>
<evidence type="ECO:0000256" key="1">
    <source>
        <dbReference type="ARBA" id="ARBA00004127"/>
    </source>
</evidence>
<keyword evidence="5" id="KW-0547">Nucleotide-binding</keyword>
<feature type="transmembrane region" description="Helical" evidence="10">
    <location>
        <begin position="443"/>
        <end position="460"/>
    </location>
</feature>
<dbReference type="SUPFAM" id="SSF90123">
    <property type="entry name" value="ABC transporter transmembrane region"/>
    <property type="match status" value="1"/>
</dbReference>
<dbReference type="Pfam" id="PF00005">
    <property type="entry name" value="ABC_tran"/>
    <property type="match status" value="2"/>
</dbReference>
<proteinExistence type="predicted"/>
<feature type="domain" description="ABC transmembrane type-1" evidence="12">
    <location>
        <begin position="310"/>
        <end position="573"/>
    </location>
</feature>
<protein>
    <recommendedName>
        <fullName evidence="15">ABC transmembrane type-1 domain-containing protein</fullName>
    </recommendedName>
</protein>
<evidence type="ECO:0000256" key="8">
    <source>
        <dbReference type="ARBA" id="ARBA00023136"/>
    </source>
</evidence>
<keyword evidence="7 10" id="KW-1133">Transmembrane helix</keyword>
<feature type="compositionally biased region" description="Basic and acidic residues" evidence="9">
    <location>
        <begin position="242"/>
        <end position="251"/>
    </location>
</feature>
<keyword evidence="14" id="KW-1185">Reference proteome</keyword>
<dbReference type="EMBL" id="QUSY01002069">
    <property type="protein sequence ID" value="RHY22515.1"/>
    <property type="molecule type" value="Genomic_DNA"/>
</dbReference>
<keyword evidence="3 10" id="KW-0812">Transmembrane</keyword>
<dbReference type="SUPFAM" id="SSF52540">
    <property type="entry name" value="P-loop containing nucleoside triphosphate hydrolases"/>
    <property type="match status" value="2"/>
</dbReference>
<evidence type="ECO:0000259" key="11">
    <source>
        <dbReference type="PROSITE" id="PS50893"/>
    </source>
</evidence>
<feature type="domain" description="ABC transporter" evidence="11">
    <location>
        <begin position="11"/>
        <end position="241"/>
    </location>
</feature>
<gene>
    <name evidence="13" type="ORF">DYB32_009479</name>
</gene>
<comment type="subcellular location">
    <subcellularLocation>
        <location evidence="1">Endomembrane system</location>
        <topology evidence="1">Multi-pass membrane protein</topology>
    </subcellularLocation>
</comment>
<evidence type="ECO:0000256" key="7">
    <source>
        <dbReference type="ARBA" id="ARBA00022989"/>
    </source>
</evidence>
<dbReference type="InterPro" id="IPR003439">
    <property type="entry name" value="ABC_transporter-like_ATP-bd"/>
</dbReference>
<evidence type="ECO:0008006" key="15">
    <source>
        <dbReference type="Google" id="ProtNLM"/>
    </source>
</evidence>
<evidence type="ECO:0000256" key="3">
    <source>
        <dbReference type="ARBA" id="ARBA00022692"/>
    </source>
</evidence>
<dbReference type="InterPro" id="IPR036640">
    <property type="entry name" value="ABC1_TM_sf"/>
</dbReference>
<dbReference type="InterPro" id="IPR027417">
    <property type="entry name" value="P-loop_NTPase"/>
</dbReference>
<feature type="transmembrane region" description="Helical" evidence="10">
    <location>
        <begin position="560"/>
        <end position="581"/>
    </location>
</feature>
<evidence type="ECO:0000313" key="13">
    <source>
        <dbReference type="EMBL" id="RHY22515.1"/>
    </source>
</evidence>
<evidence type="ECO:0000256" key="2">
    <source>
        <dbReference type="ARBA" id="ARBA00022448"/>
    </source>
</evidence>
<dbReference type="Pfam" id="PF00664">
    <property type="entry name" value="ABC_membrane"/>
    <property type="match status" value="1"/>
</dbReference>
<keyword evidence="8 10" id="KW-0472">Membrane</keyword>
<dbReference type="Proteomes" id="UP000285060">
    <property type="component" value="Unassembled WGS sequence"/>
</dbReference>